<dbReference type="InterPro" id="IPR002504">
    <property type="entry name" value="NADK"/>
</dbReference>
<dbReference type="EMBL" id="ML996688">
    <property type="protein sequence ID" value="KAF2404347.1"/>
    <property type="molecule type" value="Genomic_DNA"/>
</dbReference>
<dbReference type="HAMAP" id="MF_00361">
    <property type="entry name" value="NAD_kinase"/>
    <property type="match status" value="1"/>
</dbReference>
<protein>
    <submittedName>
        <fullName evidence="8">ATP-NAD kinase</fullName>
    </submittedName>
</protein>
<evidence type="ECO:0000313" key="8">
    <source>
        <dbReference type="EMBL" id="KAF2404347.1"/>
    </source>
</evidence>
<dbReference type="Gene3D" id="2.60.200.30">
    <property type="entry name" value="Probable inorganic polyphosphate/atp-NAD kinase, domain 2"/>
    <property type="match status" value="1"/>
</dbReference>
<evidence type="ECO:0000256" key="1">
    <source>
        <dbReference type="ARBA" id="ARBA00010995"/>
    </source>
</evidence>
<gene>
    <name evidence="8" type="ORF">EJ06DRAFT_578996</name>
</gene>
<evidence type="ECO:0000256" key="4">
    <source>
        <dbReference type="ARBA" id="ARBA00022777"/>
    </source>
</evidence>
<keyword evidence="6" id="KW-0521">NADP</keyword>
<dbReference type="InterPro" id="IPR017438">
    <property type="entry name" value="ATP-NAD_kinase_N"/>
</dbReference>
<evidence type="ECO:0000256" key="7">
    <source>
        <dbReference type="ARBA" id="ARBA00023027"/>
    </source>
</evidence>
<dbReference type="FunFam" id="3.40.50.10330:FF:000033">
    <property type="entry name" value="NADH kinase, variant 3"/>
    <property type="match status" value="1"/>
</dbReference>
<dbReference type="PANTHER" id="PTHR20275:SF26">
    <property type="entry name" value="NADH KINASE POS5, MITOCHONDRIAL"/>
    <property type="match status" value="1"/>
</dbReference>
<dbReference type="Pfam" id="PF01513">
    <property type="entry name" value="NAD_kinase"/>
    <property type="match status" value="1"/>
</dbReference>
<dbReference type="PANTHER" id="PTHR20275">
    <property type="entry name" value="NAD KINASE"/>
    <property type="match status" value="1"/>
</dbReference>
<keyword evidence="2" id="KW-0808">Transferase</keyword>
<keyword evidence="4 8" id="KW-0418">Kinase</keyword>
<evidence type="ECO:0000256" key="3">
    <source>
        <dbReference type="ARBA" id="ARBA00022741"/>
    </source>
</evidence>
<dbReference type="Gene3D" id="3.40.50.10330">
    <property type="entry name" value="Probable inorganic polyphosphate/atp-NAD kinase, domain 1"/>
    <property type="match status" value="1"/>
</dbReference>
<sequence>MIRHLKLPLRGPCLRPFSTSPRLSELLDVSNLPPRIHPRYQETNHHDLLSLTWPSPPRNILLTKKENTPSITTHLLSFAHHIHTTYPGTNLILEPSVASTLHTSLPFPIHTYPPTAPPPLLASKVDLTTTLGGDGTILHATSLFSDSPSVPPVLSFSMGTLGFLGEWKFAEYKRAFREVYMSGADAHFGPDASPETQRWAAVRGKSMGPTRGARVLLRSRLEVRIGPDPTAQTSVSTEPPIQSQTLYATNEVLLHRGPTPHLAQIDISLNHRHLTTAVADGMIISTPTGSTAYSLSAGGPIVHPLVPALILTPIAARSLSFRPLVLPARTPVTLRLSGAARGGVDVSVDGVKVAGGLRGGVQVCAVGEGLKRGGEWVGGVPSVVRAPGRGEGEEHWVGGLNGLLKFNYPFGEGGGEDGS</sequence>
<dbReference type="Pfam" id="PF20143">
    <property type="entry name" value="NAD_kinase_C"/>
    <property type="match status" value="1"/>
</dbReference>
<comment type="similarity">
    <text evidence="1">Belongs to the NAD kinase family.</text>
</comment>
<name>A0A6G1I8I4_9PEZI</name>
<dbReference type="GO" id="GO:0006741">
    <property type="term" value="P:NADP+ biosynthetic process"/>
    <property type="evidence" value="ECO:0007669"/>
    <property type="project" value="InterPro"/>
</dbReference>
<evidence type="ECO:0000256" key="5">
    <source>
        <dbReference type="ARBA" id="ARBA00022840"/>
    </source>
</evidence>
<evidence type="ECO:0000313" key="9">
    <source>
        <dbReference type="Proteomes" id="UP000799640"/>
    </source>
</evidence>
<accession>A0A6G1I8I4</accession>
<keyword evidence="7" id="KW-0520">NAD</keyword>
<dbReference type="AlphaFoldDB" id="A0A6G1I8I4"/>
<dbReference type="GO" id="GO:0019674">
    <property type="term" value="P:NAD+ metabolic process"/>
    <property type="evidence" value="ECO:0007669"/>
    <property type="project" value="InterPro"/>
</dbReference>
<dbReference type="Proteomes" id="UP000799640">
    <property type="component" value="Unassembled WGS sequence"/>
</dbReference>
<dbReference type="FunFam" id="2.60.200.30:FF:000009">
    <property type="entry name" value="Poly(P)/ATP NAD kinase"/>
    <property type="match status" value="1"/>
</dbReference>
<reference evidence="8" key="1">
    <citation type="journal article" date="2020" name="Stud. Mycol.">
        <title>101 Dothideomycetes genomes: a test case for predicting lifestyles and emergence of pathogens.</title>
        <authorList>
            <person name="Haridas S."/>
            <person name="Albert R."/>
            <person name="Binder M."/>
            <person name="Bloem J."/>
            <person name="Labutti K."/>
            <person name="Salamov A."/>
            <person name="Andreopoulos B."/>
            <person name="Baker S."/>
            <person name="Barry K."/>
            <person name="Bills G."/>
            <person name="Bluhm B."/>
            <person name="Cannon C."/>
            <person name="Castanera R."/>
            <person name="Culley D."/>
            <person name="Daum C."/>
            <person name="Ezra D."/>
            <person name="Gonzalez J."/>
            <person name="Henrissat B."/>
            <person name="Kuo A."/>
            <person name="Liang C."/>
            <person name="Lipzen A."/>
            <person name="Lutzoni F."/>
            <person name="Magnuson J."/>
            <person name="Mondo S."/>
            <person name="Nolan M."/>
            <person name="Ohm R."/>
            <person name="Pangilinan J."/>
            <person name="Park H.-J."/>
            <person name="Ramirez L."/>
            <person name="Alfaro M."/>
            <person name="Sun H."/>
            <person name="Tritt A."/>
            <person name="Yoshinaga Y."/>
            <person name="Zwiers L.-H."/>
            <person name="Turgeon B."/>
            <person name="Goodwin S."/>
            <person name="Spatafora J."/>
            <person name="Crous P."/>
            <person name="Grigoriev I."/>
        </authorList>
    </citation>
    <scope>NUCLEOTIDE SEQUENCE</scope>
    <source>
        <strain evidence="8">CBS 262.69</strain>
    </source>
</reference>
<dbReference type="OrthoDB" id="24581at2759"/>
<evidence type="ECO:0000256" key="6">
    <source>
        <dbReference type="ARBA" id="ARBA00022857"/>
    </source>
</evidence>
<keyword evidence="3" id="KW-0547">Nucleotide-binding</keyword>
<dbReference type="GO" id="GO:0005524">
    <property type="term" value="F:ATP binding"/>
    <property type="evidence" value="ECO:0007669"/>
    <property type="project" value="UniProtKB-KW"/>
</dbReference>
<dbReference type="InterPro" id="IPR016064">
    <property type="entry name" value="NAD/diacylglycerol_kinase_sf"/>
</dbReference>
<organism evidence="8 9">
    <name type="scientific">Trichodelitschia bisporula</name>
    <dbReference type="NCBI Taxonomy" id="703511"/>
    <lineage>
        <taxon>Eukaryota</taxon>
        <taxon>Fungi</taxon>
        <taxon>Dikarya</taxon>
        <taxon>Ascomycota</taxon>
        <taxon>Pezizomycotina</taxon>
        <taxon>Dothideomycetes</taxon>
        <taxon>Dothideomycetes incertae sedis</taxon>
        <taxon>Phaeotrichales</taxon>
        <taxon>Phaeotrichaceae</taxon>
        <taxon>Trichodelitschia</taxon>
    </lineage>
</organism>
<evidence type="ECO:0000256" key="2">
    <source>
        <dbReference type="ARBA" id="ARBA00022679"/>
    </source>
</evidence>
<keyword evidence="9" id="KW-1185">Reference proteome</keyword>
<dbReference type="SUPFAM" id="SSF111331">
    <property type="entry name" value="NAD kinase/diacylglycerol kinase-like"/>
    <property type="match status" value="1"/>
</dbReference>
<proteinExistence type="inferred from homology"/>
<dbReference type="GO" id="GO:0003951">
    <property type="term" value="F:NAD+ kinase activity"/>
    <property type="evidence" value="ECO:0007669"/>
    <property type="project" value="InterPro"/>
</dbReference>
<dbReference type="InterPro" id="IPR017437">
    <property type="entry name" value="ATP-NAD_kinase_PpnK-typ_C"/>
</dbReference>
<keyword evidence="5" id="KW-0067">ATP-binding</keyword>